<protein>
    <recommendedName>
        <fullName evidence="2">C2H2-type domain-containing protein</fullName>
    </recommendedName>
</protein>
<dbReference type="EMBL" id="KN846974">
    <property type="protein sequence ID" value="KIW76962.1"/>
    <property type="molecule type" value="Genomic_DNA"/>
</dbReference>
<dbReference type="AlphaFoldDB" id="A0A0D2ERU1"/>
<evidence type="ECO:0000259" key="2">
    <source>
        <dbReference type="PROSITE" id="PS00028"/>
    </source>
</evidence>
<dbReference type="VEuPathDB" id="FungiDB:Z517_09406"/>
<reference evidence="3 4" key="1">
    <citation type="submission" date="2015-01" db="EMBL/GenBank/DDBJ databases">
        <title>The Genome Sequence of Fonsecaea pedrosoi CBS 271.37.</title>
        <authorList>
            <consortium name="The Broad Institute Genomics Platform"/>
            <person name="Cuomo C."/>
            <person name="de Hoog S."/>
            <person name="Gorbushina A."/>
            <person name="Stielow B."/>
            <person name="Teixiera M."/>
            <person name="Abouelleil A."/>
            <person name="Chapman S.B."/>
            <person name="Priest M."/>
            <person name="Young S.K."/>
            <person name="Wortman J."/>
            <person name="Nusbaum C."/>
            <person name="Birren B."/>
        </authorList>
    </citation>
    <scope>NUCLEOTIDE SEQUENCE [LARGE SCALE GENOMIC DNA]</scope>
    <source>
        <strain evidence="3 4">CBS 271.37</strain>
    </source>
</reference>
<gene>
    <name evidence="3" type="ORF">Z517_09406</name>
</gene>
<proteinExistence type="predicted"/>
<evidence type="ECO:0000256" key="1">
    <source>
        <dbReference type="SAM" id="MobiDB-lite"/>
    </source>
</evidence>
<evidence type="ECO:0000313" key="3">
    <source>
        <dbReference type="EMBL" id="KIW76962.1"/>
    </source>
</evidence>
<feature type="compositionally biased region" description="Low complexity" evidence="1">
    <location>
        <begin position="103"/>
        <end position="117"/>
    </location>
</feature>
<name>A0A0D2ERU1_9EURO</name>
<organism evidence="3 4">
    <name type="scientific">Fonsecaea pedrosoi CBS 271.37</name>
    <dbReference type="NCBI Taxonomy" id="1442368"/>
    <lineage>
        <taxon>Eukaryota</taxon>
        <taxon>Fungi</taxon>
        <taxon>Dikarya</taxon>
        <taxon>Ascomycota</taxon>
        <taxon>Pezizomycotina</taxon>
        <taxon>Eurotiomycetes</taxon>
        <taxon>Chaetothyriomycetidae</taxon>
        <taxon>Chaetothyriales</taxon>
        <taxon>Herpotrichiellaceae</taxon>
        <taxon>Fonsecaea</taxon>
    </lineage>
</organism>
<dbReference type="Gene3D" id="3.30.160.60">
    <property type="entry name" value="Classic Zinc Finger"/>
    <property type="match status" value="1"/>
</dbReference>
<dbReference type="STRING" id="1442368.A0A0D2ERU1"/>
<dbReference type="HOGENOM" id="CLU_688946_0_0_1"/>
<feature type="domain" description="C2H2-type" evidence="2">
    <location>
        <begin position="229"/>
        <end position="249"/>
    </location>
</feature>
<dbReference type="Proteomes" id="UP000053029">
    <property type="component" value="Unassembled WGS sequence"/>
</dbReference>
<keyword evidence="4" id="KW-1185">Reference proteome</keyword>
<dbReference type="RefSeq" id="XP_013280770.1">
    <property type="nucleotide sequence ID" value="XM_013425316.1"/>
</dbReference>
<dbReference type="SMART" id="SM00355">
    <property type="entry name" value="ZnF_C2H2"/>
    <property type="match status" value="3"/>
</dbReference>
<sequence length="400" mass="44160">MEDQTFFDWGGIGDGTEIGLYLPSAEVDGDWSMESVDVATVPTWNGTVCDQAGMDLDGGGLLPAVQASRSGTNDHGPSAPFSSYLEDDGASSAQYSRSEADDSNAFSAPSSAPSYAFIEDPSSRPEADNNASYAPSYAFIEGPSSRPEADNTVPSSAPPGTAEFVGGHSPPPSGPKAYDQIIWVRPLQQDDTDEIISLGKSKLADKPVPAVKPYERNATPNAADGLYDCEYCEEKFPVAHAWKKHMDKHERPYKCTFEGCTNRDGFSKPCALMRHHEHLHLRKVQWFCIFEDCDRHERGFFRSDHARKHEERVHNYYRPARKESICRWCKRGEITGRRPSKRTTKKDPTAESPAEQQVIGGRGAGGAATSLEERIRYHKQELERLAGLLRGVPDDAQVMS</sequence>
<feature type="region of interest" description="Disordered" evidence="1">
    <location>
        <begin position="60"/>
        <end position="178"/>
    </location>
</feature>
<accession>A0A0D2ERU1</accession>
<feature type="region of interest" description="Disordered" evidence="1">
    <location>
        <begin position="337"/>
        <end position="366"/>
    </location>
</feature>
<dbReference type="GeneID" id="25308896"/>
<dbReference type="PROSITE" id="PS00028">
    <property type="entry name" value="ZINC_FINGER_C2H2_1"/>
    <property type="match status" value="1"/>
</dbReference>
<dbReference type="InterPro" id="IPR013087">
    <property type="entry name" value="Znf_C2H2_type"/>
</dbReference>
<evidence type="ECO:0000313" key="4">
    <source>
        <dbReference type="Proteomes" id="UP000053029"/>
    </source>
</evidence>